<keyword evidence="3 4" id="KW-0808">Transferase</keyword>
<dbReference type="GO" id="GO:0004315">
    <property type="term" value="F:3-oxoacyl-[acyl-carrier-protein] synthase activity"/>
    <property type="evidence" value="ECO:0007669"/>
    <property type="project" value="UniProtKB-EC"/>
</dbReference>
<keyword evidence="7" id="KW-1185">Reference proteome</keyword>
<dbReference type="InterPro" id="IPR014030">
    <property type="entry name" value="Ketoacyl_synth_N"/>
</dbReference>
<dbReference type="InterPro" id="IPR018201">
    <property type="entry name" value="Ketoacyl_synth_AS"/>
</dbReference>
<dbReference type="Pfam" id="PF00109">
    <property type="entry name" value="ketoacyl-synt"/>
    <property type="match status" value="1"/>
</dbReference>
<dbReference type="CDD" id="cd00834">
    <property type="entry name" value="KAS_I_II"/>
    <property type="match status" value="1"/>
</dbReference>
<dbReference type="AlphaFoldDB" id="A0A128FBS2"/>
<comment type="similarity">
    <text evidence="2 4">Belongs to the thiolase-like superfamily. Beta-ketoacyl-ACP synthases family.</text>
</comment>
<evidence type="ECO:0000256" key="1">
    <source>
        <dbReference type="ARBA" id="ARBA00005194"/>
    </source>
</evidence>
<evidence type="ECO:0000256" key="3">
    <source>
        <dbReference type="ARBA" id="ARBA00022679"/>
    </source>
</evidence>
<dbReference type="InterPro" id="IPR016039">
    <property type="entry name" value="Thiolase-like"/>
</dbReference>
<accession>A0A128FBS2</accession>
<name>A0A128FBS2_9GAMM</name>
<dbReference type="InterPro" id="IPR014031">
    <property type="entry name" value="Ketoacyl_synth_C"/>
</dbReference>
<dbReference type="SUPFAM" id="SSF53901">
    <property type="entry name" value="Thiolase-like"/>
    <property type="match status" value="1"/>
</dbReference>
<dbReference type="SMART" id="SM00825">
    <property type="entry name" value="PKS_KS"/>
    <property type="match status" value="1"/>
</dbReference>
<dbReference type="EMBL" id="FIZX01000003">
    <property type="protein sequence ID" value="CZF83721.1"/>
    <property type="molecule type" value="Genomic_DNA"/>
</dbReference>
<evidence type="ECO:0000313" key="6">
    <source>
        <dbReference type="EMBL" id="CZF83721.1"/>
    </source>
</evidence>
<evidence type="ECO:0000256" key="4">
    <source>
        <dbReference type="RuleBase" id="RU003694"/>
    </source>
</evidence>
<dbReference type="Proteomes" id="UP000071641">
    <property type="component" value="Unassembled WGS sequence"/>
</dbReference>
<organism evidence="6 7">
    <name type="scientific">Grimontia celer</name>
    <dbReference type="NCBI Taxonomy" id="1796497"/>
    <lineage>
        <taxon>Bacteria</taxon>
        <taxon>Pseudomonadati</taxon>
        <taxon>Pseudomonadota</taxon>
        <taxon>Gammaproteobacteria</taxon>
        <taxon>Vibrionales</taxon>
        <taxon>Vibrionaceae</taxon>
        <taxon>Grimontia</taxon>
    </lineage>
</organism>
<protein>
    <submittedName>
        <fullName evidence="6">3-oxoacyl-[acyl-carrier-protein] synthase 2</fullName>
        <ecNumber evidence="6">2.3.1.179</ecNumber>
    </submittedName>
</protein>
<evidence type="ECO:0000259" key="5">
    <source>
        <dbReference type="PROSITE" id="PS52004"/>
    </source>
</evidence>
<dbReference type="PANTHER" id="PTHR11712">
    <property type="entry name" value="POLYKETIDE SYNTHASE-RELATED"/>
    <property type="match status" value="1"/>
</dbReference>
<dbReference type="OrthoDB" id="9808669at2"/>
<dbReference type="UniPathway" id="UPA00094"/>
<dbReference type="EC" id="2.3.1.179" evidence="6"/>
<proteinExistence type="inferred from homology"/>
<feature type="domain" description="Ketosynthase family 3 (KS3)" evidence="5">
    <location>
        <begin position="1"/>
        <end position="400"/>
    </location>
</feature>
<dbReference type="GO" id="GO:0006633">
    <property type="term" value="P:fatty acid biosynthetic process"/>
    <property type="evidence" value="ECO:0007669"/>
    <property type="project" value="UniProtKB-UniPathway"/>
</dbReference>
<evidence type="ECO:0000256" key="2">
    <source>
        <dbReference type="ARBA" id="ARBA00008467"/>
    </source>
</evidence>
<dbReference type="STRING" id="1796497.GCE9029_03976"/>
<evidence type="ECO:0000313" key="7">
    <source>
        <dbReference type="Proteomes" id="UP000071641"/>
    </source>
</evidence>
<dbReference type="PROSITE" id="PS52004">
    <property type="entry name" value="KS3_2"/>
    <property type="match status" value="1"/>
</dbReference>
<dbReference type="Gene3D" id="3.40.47.10">
    <property type="match status" value="1"/>
</dbReference>
<dbReference type="RefSeq" id="WP_062666196.1">
    <property type="nucleotide sequence ID" value="NZ_FIZX01000003.1"/>
</dbReference>
<gene>
    <name evidence="6" type="primary">fabF_3</name>
    <name evidence="6" type="ORF">GCE9029_03976</name>
</gene>
<dbReference type="InterPro" id="IPR020841">
    <property type="entry name" value="PKS_Beta-ketoAc_synthase_dom"/>
</dbReference>
<keyword evidence="6" id="KW-0012">Acyltransferase</keyword>
<dbReference type="NCBIfam" id="NF006618">
    <property type="entry name" value="PRK09185.1"/>
    <property type="match status" value="1"/>
</dbReference>
<comment type="pathway">
    <text evidence="1">Lipid metabolism; fatty acid biosynthesis.</text>
</comment>
<dbReference type="Pfam" id="PF02801">
    <property type="entry name" value="Ketoacyl-synt_C"/>
    <property type="match status" value="1"/>
</dbReference>
<dbReference type="PROSITE" id="PS00606">
    <property type="entry name" value="KS3_1"/>
    <property type="match status" value="1"/>
</dbReference>
<dbReference type="GO" id="GO:0005829">
    <property type="term" value="C:cytosol"/>
    <property type="evidence" value="ECO:0007669"/>
    <property type="project" value="TreeGrafter"/>
</dbReference>
<dbReference type="InterPro" id="IPR000794">
    <property type="entry name" value="Beta-ketoacyl_synthase"/>
</dbReference>
<reference evidence="7" key="1">
    <citation type="submission" date="2016-02" db="EMBL/GenBank/DDBJ databases">
        <authorList>
            <person name="Rodrigo-Torres Lidia"/>
            <person name="Arahal R.David."/>
        </authorList>
    </citation>
    <scope>NUCLEOTIDE SEQUENCE [LARGE SCALE GENOMIC DNA]</scope>
    <source>
        <strain evidence="7">CECT 9029</strain>
    </source>
</reference>
<sequence length="401" mass="42436">MTDADTQTTPVYIHACGSHSALGVRSEDIHRNLQSGKSDGIEAERFTLNDGKEVIVGRVLEDLPDIPAQFQHQQTRNNRLALSALQQIRGAVENAMGKYGEDRVAVIVGSSTSGISNGEIALSEQLQTGELPESYHYYQQELSNLSDFISDYFGLSGPSYVVSTACSSSGKVFLSAKRLLQSGMADAVIVGGADTLCRLTLNGFHGLESVSSGLCRPFGEGRDGINIGEAAAFMLLSLERPEEAEPIALLGAGDSSDAHHISAPEPEGRGAEEAMIKALADAGLSPDKIGYVNAHGTATPLNDAMESKAIRRVLGNNVPVSSTKPLTGHTLGAASAIEAAICWQILRYNLTLPIPDAQAGRDPEIAPIRLVAANDRLEKHAILSNSFAFGGNNVSLIFGKL</sequence>
<dbReference type="PANTHER" id="PTHR11712:SF320">
    <property type="entry name" value="BETA-KETOACYL SYNTHASE"/>
    <property type="match status" value="1"/>
</dbReference>